<dbReference type="Proteomes" id="UP001454036">
    <property type="component" value="Unassembled WGS sequence"/>
</dbReference>
<evidence type="ECO:0000313" key="2">
    <source>
        <dbReference type="EMBL" id="GAA0183499.1"/>
    </source>
</evidence>
<dbReference type="InterPro" id="IPR043128">
    <property type="entry name" value="Rev_trsase/Diguanyl_cyclase"/>
</dbReference>
<dbReference type="SUPFAM" id="SSF56672">
    <property type="entry name" value="DNA/RNA polymerases"/>
    <property type="match status" value="1"/>
</dbReference>
<protein>
    <recommendedName>
        <fullName evidence="1">Reverse transcriptase domain-containing protein</fullName>
    </recommendedName>
</protein>
<sequence>MTSEEERKYVDLLHKFRDVFAWTYKEMPGLDPRVAVHHLAIKNGARPVKQGQKRFRPELVPAIEAGVNKLIEAGFIREVTYPAWLSNIVLVKNKNGQIRVCVDFRNLNHGCPKDDFPLPVPELMIDATTGHETLSFMDGFLGYNQIRMAPKDEECTAFQTPKGIYCYKVMPFGLNNVGAAYQRAMQKIFDDMLHKNIECYVDDLVVKSKTRSDHVNDLRMTFERLRHYQLKMNPLKCAFWCNLRKVPRFHSTASWD</sequence>
<dbReference type="InterPro" id="IPR043502">
    <property type="entry name" value="DNA/RNA_pol_sf"/>
</dbReference>
<reference evidence="2 3" key="1">
    <citation type="submission" date="2024-01" db="EMBL/GenBank/DDBJ databases">
        <title>The complete chloroplast genome sequence of Lithospermum erythrorhizon: insights into the phylogenetic relationship among Boraginaceae species and the maternal lineages of purple gromwells.</title>
        <authorList>
            <person name="Okada T."/>
            <person name="Watanabe K."/>
        </authorList>
    </citation>
    <scope>NUCLEOTIDE SEQUENCE [LARGE SCALE GENOMIC DNA]</scope>
</reference>
<evidence type="ECO:0000259" key="1">
    <source>
        <dbReference type="Pfam" id="PF00078"/>
    </source>
</evidence>
<organism evidence="2 3">
    <name type="scientific">Lithospermum erythrorhizon</name>
    <name type="common">Purple gromwell</name>
    <name type="synonym">Lithospermum officinale var. erythrorhizon</name>
    <dbReference type="NCBI Taxonomy" id="34254"/>
    <lineage>
        <taxon>Eukaryota</taxon>
        <taxon>Viridiplantae</taxon>
        <taxon>Streptophyta</taxon>
        <taxon>Embryophyta</taxon>
        <taxon>Tracheophyta</taxon>
        <taxon>Spermatophyta</taxon>
        <taxon>Magnoliopsida</taxon>
        <taxon>eudicotyledons</taxon>
        <taxon>Gunneridae</taxon>
        <taxon>Pentapetalae</taxon>
        <taxon>asterids</taxon>
        <taxon>lamiids</taxon>
        <taxon>Boraginales</taxon>
        <taxon>Boraginaceae</taxon>
        <taxon>Boraginoideae</taxon>
        <taxon>Lithospermeae</taxon>
        <taxon>Lithospermum</taxon>
    </lineage>
</organism>
<dbReference type="Pfam" id="PF00078">
    <property type="entry name" value="RVT_1"/>
    <property type="match status" value="1"/>
</dbReference>
<feature type="domain" description="Reverse transcriptase" evidence="1">
    <location>
        <begin position="92"/>
        <end position="241"/>
    </location>
</feature>
<dbReference type="PANTHER" id="PTHR24559">
    <property type="entry name" value="TRANSPOSON TY3-I GAG-POL POLYPROTEIN"/>
    <property type="match status" value="1"/>
</dbReference>
<dbReference type="Gene3D" id="3.30.70.270">
    <property type="match status" value="1"/>
</dbReference>
<proteinExistence type="predicted"/>
<comment type="caution">
    <text evidence="2">The sequence shown here is derived from an EMBL/GenBank/DDBJ whole genome shotgun (WGS) entry which is preliminary data.</text>
</comment>
<dbReference type="PANTHER" id="PTHR24559:SF439">
    <property type="entry name" value="RETROTRANSPOSON, UNCLASSIFIED-LIKE PROTEIN"/>
    <property type="match status" value="1"/>
</dbReference>
<dbReference type="CDD" id="cd01647">
    <property type="entry name" value="RT_LTR"/>
    <property type="match status" value="1"/>
</dbReference>
<dbReference type="Gene3D" id="3.10.10.10">
    <property type="entry name" value="HIV Type 1 Reverse Transcriptase, subunit A, domain 1"/>
    <property type="match status" value="1"/>
</dbReference>
<accession>A0AAV3RSW6</accession>
<keyword evidence="3" id="KW-1185">Reference proteome</keyword>
<evidence type="ECO:0000313" key="3">
    <source>
        <dbReference type="Proteomes" id="UP001454036"/>
    </source>
</evidence>
<dbReference type="EMBL" id="BAABME010029314">
    <property type="protein sequence ID" value="GAA0183499.1"/>
    <property type="molecule type" value="Genomic_DNA"/>
</dbReference>
<name>A0AAV3RSW6_LITER</name>
<gene>
    <name evidence="2" type="ORF">LIER_42417</name>
</gene>
<dbReference type="AlphaFoldDB" id="A0AAV3RSW6"/>
<dbReference type="InterPro" id="IPR000477">
    <property type="entry name" value="RT_dom"/>
</dbReference>
<dbReference type="InterPro" id="IPR053134">
    <property type="entry name" value="RNA-dir_DNA_polymerase"/>
</dbReference>